<proteinExistence type="predicted"/>
<organism evidence="3 4">
    <name type="scientific">Ferrimonas balearica (strain DSM 9799 / CCM 4581 / KCTC 23876 / PAT)</name>
    <dbReference type="NCBI Taxonomy" id="550540"/>
    <lineage>
        <taxon>Bacteria</taxon>
        <taxon>Pseudomonadati</taxon>
        <taxon>Pseudomonadota</taxon>
        <taxon>Gammaproteobacteria</taxon>
        <taxon>Alteromonadales</taxon>
        <taxon>Ferrimonadaceae</taxon>
        <taxon>Ferrimonas</taxon>
    </lineage>
</organism>
<name>E1SMI2_FERBD</name>
<dbReference type="RefSeq" id="WP_013343843.1">
    <property type="nucleotide sequence ID" value="NC_014541.1"/>
</dbReference>
<dbReference type="STRING" id="550540.Fbal_0323"/>
<evidence type="ECO:0000313" key="4">
    <source>
        <dbReference type="Proteomes" id="UP000006683"/>
    </source>
</evidence>
<feature type="region of interest" description="Disordered" evidence="1">
    <location>
        <begin position="256"/>
        <end position="291"/>
    </location>
</feature>
<evidence type="ECO:0000313" key="3">
    <source>
        <dbReference type="EMBL" id="ADN74537.1"/>
    </source>
</evidence>
<dbReference type="InterPro" id="IPR036680">
    <property type="entry name" value="SPOR-like_sf"/>
</dbReference>
<dbReference type="PANTHER" id="PTHR35894:SF5">
    <property type="entry name" value="MU-LIKE PROPHAGE FLUMU DNA TRANSPOSITION PROTEIN B"/>
    <property type="match status" value="1"/>
</dbReference>
<dbReference type="PROSITE" id="PS51724">
    <property type="entry name" value="SPOR"/>
    <property type="match status" value="1"/>
</dbReference>
<feature type="domain" description="SPOR" evidence="2">
    <location>
        <begin position="390"/>
        <end position="468"/>
    </location>
</feature>
<protein>
    <submittedName>
        <fullName evidence="3">Sporulation domain protein</fullName>
    </submittedName>
</protein>
<feature type="region of interest" description="Disordered" evidence="1">
    <location>
        <begin position="333"/>
        <end position="371"/>
    </location>
</feature>
<dbReference type="GO" id="GO:0016887">
    <property type="term" value="F:ATP hydrolysis activity"/>
    <property type="evidence" value="ECO:0007669"/>
    <property type="project" value="InterPro"/>
</dbReference>
<keyword evidence="4" id="KW-1185">Reference proteome</keyword>
<gene>
    <name evidence="3" type="ordered locus">Fbal_0323</name>
</gene>
<dbReference type="eggNOG" id="COG3267">
    <property type="taxonomic scope" value="Bacteria"/>
</dbReference>
<dbReference type="EMBL" id="CP002209">
    <property type="protein sequence ID" value="ADN74537.1"/>
    <property type="molecule type" value="Genomic_DNA"/>
</dbReference>
<dbReference type="Gene3D" id="3.30.70.1070">
    <property type="entry name" value="Sporulation related repeat"/>
    <property type="match status" value="1"/>
</dbReference>
<feature type="compositionally biased region" description="Low complexity" evidence="1">
    <location>
        <begin position="265"/>
        <end position="286"/>
    </location>
</feature>
<reference evidence="3 4" key="1">
    <citation type="journal article" date="2010" name="Stand. Genomic Sci.">
        <title>Complete genome sequence of Ferrimonas balearica type strain (PAT).</title>
        <authorList>
            <person name="Nolan M."/>
            <person name="Sikorski J."/>
            <person name="Davenport K."/>
            <person name="Lucas S."/>
            <person name="Glavina Del Rio T."/>
            <person name="Tice H."/>
            <person name="Cheng J."/>
            <person name="Goodwin L."/>
            <person name="Pitluck S."/>
            <person name="Liolios K."/>
            <person name="Ivanova N."/>
            <person name="Mavromatis K."/>
            <person name="Ovchinnikova G."/>
            <person name="Pati A."/>
            <person name="Chen A."/>
            <person name="Palaniappan K."/>
            <person name="Land M."/>
            <person name="Hauser L."/>
            <person name="Chang Y."/>
            <person name="Jeffries C."/>
            <person name="Tapia R."/>
            <person name="Brettin T."/>
            <person name="Detter J."/>
            <person name="Han C."/>
            <person name="Yasawong M."/>
            <person name="Rohde M."/>
            <person name="Tindall B."/>
            <person name="Goker M."/>
            <person name="Woyke T."/>
            <person name="Bristow J."/>
            <person name="Eisen J."/>
            <person name="Markowitz V."/>
            <person name="Hugenholtz P."/>
            <person name="Kyrpides N."/>
            <person name="Klenk H."/>
            <person name="Lapidus A."/>
        </authorList>
    </citation>
    <scope>NUCLEOTIDE SEQUENCE [LARGE SCALE GENOMIC DNA]</scope>
    <source>
        <strain evidence="4">DSM 9799 / CCM 4581 / KCTC 23876 / PAT</strain>
    </source>
</reference>
<dbReference type="KEGG" id="fbl:Fbal_0323"/>
<dbReference type="InterPro" id="IPR027417">
    <property type="entry name" value="P-loop_NTPase"/>
</dbReference>
<feature type="compositionally biased region" description="Low complexity" evidence="1">
    <location>
        <begin position="335"/>
        <end position="360"/>
    </location>
</feature>
<evidence type="ECO:0000256" key="1">
    <source>
        <dbReference type="SAM" id="MobiDB-lite"/>
    </source>
</evidence>
<dbReference type="eggNOG" id="COG3266">
    <property type="taxonomic scope" value="Bacteria"/>
</dbReference>
<evidence type="ECO:0000259" key="2">
    <source>
        <dbReference type="PROSITE" id="PS51724"/>
    </source>
</evidence>
<dbReference type="Proteomes" id="UP000006683">
    <property type="component" value="Chromosome"/>
</dbReference>
<dbReference type="InterPro" id="IPR049945">
    <property type="entry name" value="AAA_22"/>
</dbReference>
<dbReference type="SUPFAM" id="SSF52540">
    <property type="entry name" value="P-loop containing nucleoside triphosphate hydrolases"/>
    <property type="match status" value="1"/>
</dbReference>
<sequence>MIADPALNHLLPSQRALLERFRYLTEYGDHLLVLHGAAGVGKTVLAQSLLDGAESFNQAYVAIGDDLTPASVRERLIRQWLPRAVFDPEEPLLDTLERILPEGDGRYMLIVDDAQSMGDALLAELIALVMDQETLGMRLTLVLVADDGLVQRLQQNLPEPYQTRLIPVEVPPLSVRERRKLYDQLVKRHSGKLFINQAAVERQLAEQDGSAAAVVALVEAAKSRPPLGQSLPAHKGLAAAIGAAVLLLAGGLLWPTTEPAPQPEPLAQADRAAAPEPEPEQQAPQPLDLGLAKPWPEVTTAEVAIPEVEPALLLPEDEIAVATAPVVSAETESVAQAQPAETATAAVAQPAAQPMAQPAPDSEAKPEPSVEPAVAAVPAVLPLSEQPLAQRPADSYVLQLAVFSYPQLIGPFLDSHGLGEAVRVYRIEREPQAWFVVVQGGFADRKAAQQAKEALVASVKRLSPYVKPLEAVQKELSEELELAEILR</sequence>
<dbReference type="GeneID" id="67180575"/>
<dbReference type="Gene3D" id="3.40.50.300">
    <property type="entry name" value="P-loop containing nucleotide triphosphate hydrolases"/>
    <property type="match status" value="1"/>
</dbReference>
<dbReference type="InterPro" id="IPR052026">
    <property type="entry name" value="ExeA_AAA_ATPase_DNA-bind"/>
</dbReference>
<dbReference type="HOGENOM" id="CLU_564853_0_0_6"/>
<dbReference type="AlphaFoldDB" id="E1SMI2"/>
<dbReference type="PANTHER" id="PTHR35894">
    <property type="entry name" value="GENERAL SECRETION PATHWAY PROTEIN A-RELATED"/>
    <property type="match status" value="1"/>
</dbReference>
<accession>E1SMI2</accession>
<dbReference type="Pfam" id="PF13401">
    <property type="entry name" value="AAA_22"/>
    <property type="match status" value="1"/>
</dbReference>
<dbReference type="InterPro" id="IPR007730">
    <property type="entry name" value="SPOR-like_dom"/>
</dbReference>
<dbReference type="GO" id="GO:0042834">
    <property type="term" value="F:peptidoglycan binding"/>
    <property type="evidence" value="ECO:0007669"/>
    <property type="project" value="InterPro"/>
</dbReference>
<dbReference type="OrthoDB" id="6271962at2"/>